<proteinExistence type="predicted"/>
<evidence type="ECO:0000256" key="2">
    <source>
        <dbReference type="ARBA" id="ARBA00022679"/>
    </source>
</evidence>
<gene>
    <name evidence="4" type="ORF">SH580_03800</name>
</gene>
<name>A0ABZ0RN27_9BACT</name>
<dbReference type="CDD" id="cd07043">
    <property type="entry name" value="STAS_anti-anti-sigma_factors"/>
    <property type="match status" value="1"/>
</dbReference>
<sequence length="391" mass="43616">MSHSERQVAFLLGLPFHVITMDETIDDAVETVEAKVPSYYITANVDFIAQAYDNEPLKDILFHADRVVCDGMPLVWLSRYFHPVLPERVAGSDMVFRLFEQAHRREWKVYFLGSDTTTLAQSKAILAERYPKMDVVGTFSPPFGTVDSWPNEEILADVKRTRPDLLLVAVGCPKQEYWISKHYQEAGVPLSIGIGASLDFICGTQIRAPRWIQKTGMEWCWRMFSDPKRLAKRYAKDFYYLIVLANRQRKITSQRCPPEAAAAAAAATSTDHSKGDVSAEDAQWLSWSGAVERSVIDSVARPEDRSKAVFLNLSAVTFMDSSAIGLLAKLARDARQASVAFGIIQPSGVVVKIIDAMHLSAQFPTYANSDEALEALRQQCHAKTTTTSLST</sequence>
<dbReference type="SUPFAM" id="SSF52091">
    <property type="entry name" value="SpoIIaa-like"/>
    <property type="match status" value="1"/>
</dbReference>
<dbReference type="Proteomes" id="UP001324993">
    <property type="component" value="Chromosome"/>
</dbReference>
<dbReference type="InterPro" id="IPR002645">
    <property type="entry name" value="STAS_dom"/>
</dbReference>
<dbReference type="PANTHER" id="PTHR34136">
    <property type="match status" value="1"/>
</dbReference>
<evidence type="ECO:0000256" key="1">
    <source>
        <dbReference type="ARBA" id="ARBA00022676"/>
    </source>
</evidence>
<keyword evidence="1" id="KW-0328">Glycosyltransferase</keyword>
<feature type="domain" description="STAS" evidence="3">
    <location>
        <begin position="291"/>
        <end position="376"/>
    </location>
</feature>
<keyword evidence="5" id="KW-1185">Reference proteome</keyword>
<dbReference type="InterPro" id="IPR036513">
    <property type="entry name" value="STAS_dom_sf"/>
</dbReference>
<dbReference type="Pfam" id="PF01740">
    <property type="entry name" value="STAS"/>
    <property type="match status" value="1"/>
</dbReference>
<dbReference type="Pfam" id="PF03808">
    <property type="entry name" value="Glyco_tran_WecG"/>
    <property type="match status" value="1"/>
</dbReference>
<dbReference type="InterPro" id="IPR004629">
    <property type="entry name" value="WecG_TagA_CpsF"/>
</dbReference>
<dbReference type="Gene3D" id="3.30.750.24">
    <property type="entry name" value="STAS domain"/>
    <property type="match status" value="1"/>
</dbReference>
<dbReference type="PANTHER" id="PTHR34136:SF1">
    <property type="entry name" value="UDP-N-ACETYL-D-MANNOSAMINURONIC ACID TRANSFERASE"/>
    <property type="match status" value="1"/>
</dbReference>
<dbReference type="CDD" id="cd06533">
    <property type="entry name" value="Glyco_transf_WecG_TagA"/>
    <property type="match status" value="1"/>
</dbReference>
<dbReference type="RefSeq" id="WP_319833685.1">
    <property type="nucleotide sequence ID" value="NZ_CP138858.1"/>
</dbReference>
<reference evidence="4 5" key="1">
    <citation type="submission" date="2023-11" db="EMBL/GenBank/DDBJ databases">
        <title>Coraliomargarita sp. nov., isolated from marine algae.</title>
        <authorList>
            <person name="Lee J.K."/>
            <person name="Baek J.H."/>
            <person name="Kim J.M."/>
            <person name="Choi D.G."/>
            <person name="Jeon C.O."/>
        </authorList>
    </citation>
    <scope>NUCLEOTIDE SEQUENCE [LARGE SCALE GENOMIC DNA]</scope>
    <source>
        <strain evidence="4 5">J2-16</strain>
    </source>
</reference>
<protein>
    <submittedName>
        <fullName evidence="4">WecB/TagA/CpsF family glycosyltransferase</fullName>
    </submittedName>
</protein>
<dbReference type="NCBIfam" id="TIGR00696">
    <property type="entry name" value="wecG_tagA_cpsF"/>
    <property type="match status" value="1"/>
</dbReference>
<dbReference type="PROSITE" id="PS50801">
    <property type="entry name" value="STAS"/>
    <property type="match status" value="1"/>
</dbReference>
<organism evidence="4 5">
    <name type="scientific">Coraliomargarita algicola</name>
    <dbReference type="NCBI Taxonomy" id="3092156"/>
    <lineage>
        <taxon>Bacteria</taxon>
        <taxon>Pseudomonadati</taxon>
        <taxon>Verrucomicrobiota</taxon>
        <taxon>Opitutia</taxon>
        <taxon>Puniceicoccales</taxon>
        <taxon>Coraliomargaritaceae</taxon>
        <taxon>Coraliomargarita</taxon>
    </lineage>
</organism>
<evidence type="ECO:0000259" key="3">
    <source>
        <dbReference type="PROSITE" id="PS50801"/>
    </source>
</evidence>
<keyword evidence="2" id="KW-0808">Transferase</keyword>
<evidence type="ECO:0000313" key="4">
    <source>
        <dbReference type="EMBL" id="WPJ96828.1"/>
    </source>
</evidence>
<evidence type="ECO:0000313" key="5">
    <source>
        <dbReference type="Proteomes" id="UP001324993"/>
    </source>
</evidence>
<dbReference type="EMBL" id="CP138858">
    <property type="protein sequence ID" value="WPJ96828.1"/>
    <property type="molecule type" value="Genomic_DNA"/>
</dbReference>
<accession>A0ABZ0RN27</accession>